<reference evidence="1 2" key="1">
    <citation type="journal article" date="2016" name="Nat. Commun.">
        <title>Thousands of microbial genomes shed light on interconnected biogeochemical processes in an aquifer system.</title>
        <authorList>
            <person name="Anantharaman K."/>
            <person name="Brown C.T."/>
            <person name="Hug L.A."/>
            <person name="Sharon I."/>
            <person name="Castelle C.J."/>
            <person name="Probst A.J."/>
            <person name="Thomas B.C."/>
            <person name="Singh A."/>
            <person name="Wilkins M.J."/>
            <person name="Karaoz U."/>
            <person name="Brodie E.L."/>
            <person name="Williams K.H."/>
            <person name="Hubbard S.S."/>
            <person name="Banfield J.F."/>
        </authorList>
    </citation>
    <scope>NUCLEOTIDE SEQUENCE [LARGE SCALE GENOMIC DNA]</scope>
</reference>
<accession>A0A1F7I3Q7</accession>
<evidence type="ECO:0000313" key="1">
    <source>
        <dbReference type="EMBL" id="OGK37986.1"/>
    </source>
</evidence>
<name>A0A1F7I3Q7_9BACT</name>
<dbReference type="Proteomes" id="UP000178853">
    <property type="component" value="Unassembled WGS sequence"/>
</dbReference>
<evidence type="ECO:0000313" key="2">
    <source>
        <dbReference type="Proteomes" id="UP000178853"/>
    </source>
</evidence>
<dbReference type="EMBL" id="MGAA01000007">
    <property type="protein sequence ID" value="OGK37986.1"/>
    <property type="molecule type" value="Genomic_DNA"/>
</dbReference>
<dbReference type="AlphaFoldDB" id="A0A1F7I3Q7"/>
<comment type="caution">
    <text evidence="1">The sequence shown here is derived from an EMBL/GenBank/DDBJ whole genome shotgun (WGS) entry which is preliminary data.</text>
</comment>
<organism evidence="1 2">
    <name type="scientific">Candidatus Roizmanbacteria bacterium RIFCSPHIGHO2_12_FULL_39_8</name>
    <dbReference type="NCBI Taxonomy" id="1802050"/>
    <lineage>
        <taxon>Bacteria</taxon>
        <taxon>Candidatus Roizmaniibacteriota</taxon>
    </lineage>
</organism>
<protein>
    <submittedName>
        <fullName evidence="1">Uncharacterized protein</fullName>
    </submittedName>
</protein>
<gene>
    <name evidence="1" type="ORF">A3F60_04320</name>
</gene>
<sequence length="481" mass="54117">MTLNQEPQSIVDPKMLISQNGLYGLRILDRTTLVGAVSAFLLRDQAGGYRGIKEVFELLKKDPTRGYAKKLEKLEGRNLYTPQPVEPESFLTSLTQNLAYQVGHADLLLDRGNDIIEEEIKTGRITKEEKQVYQKSLKKWLATVGASITFEDRKNTIDRASRLTNIDEGLFFTPVGLSGLRQGDLVSTPATIRAQATDPGSIFYYHLQDQGTIDDSVRSLIHTVSRSLLQDFAVSRTTPQRFLIVPQDWIVAGGCADVDNLIVLAHNLPIPDPGHISQEAIYHEIIHSILSSLLNGRHPPSPDIIEGFASSGGKWYADPHYREAIQQFFNAHYIKAYELLKSNPRNTAVSSTRMMKERGETNLDFVQIYKESYRMDALADVLICMFPSHWRNIMKDVYSQFASDLTDAEGKILVKNGAMLPEVQYRQVLHSALVRALEQGIQYSERAAWLENLEQNGLQPSAENITKFAESMAYLKLRGSN</sequence>
<proteinExistence type="predicted"/>